<comment type="caution">
    <text evidence="5">The sequence shown here is derived from an EMBL/GenBank/DDBJ whole genome shotgun (WGS) entry which is preliminary data.</text>
</comment>
<dbReference type="InterPro" id="IPR000835">
    <property type="entry name" value="HTH_MarR-typ"/>
</dbReference>
<dbReference type="OrthoDB" id="9815567at2"/>
<evidence type="ECO:0000259" key="4">
    <source>
        <dbReference type="PROSITE" id="PS50995"/>
    </source>
</evidence>
<dbReference type="Proteomes" id="UP000054703">
    <property type="component" value="Unassembled WGS sequence"/>
</dbReference>
<keyword evidence="2" id="KW-0238">DNA-binding</keyword>
<dbReference type="Gene3D" id="1.10.10.10">
    <property type="entry name" value="Winged helix-like DNA-binding domain superfamily/Winged helix DNA-binding domain"/>
    <property type="match status" value="1"/>
</dbReference>
<protein>
    <submittedName>
        <fullName evidence="5">Transcriptional regulator, MarR family</fullName>
    </submittedName>
</protein>
<evidence type="ECO:0000313" key="6">
    <source>
        <dbReference type="Proteomes" id="UP000054703"/>
    </source>
</evidence>
<accession>A0A0W0YCV6</accession>
<dbReference type="InterPro" id="IPR023187">
    <property type="entry name" value="Tscrpt_reg_MarR-type_CS"/>
</dbReference>
<dbReference type="GO" id="GO:0003700">
    <property type="term" value="F:DNA-binding transcription factor activity"/>
    <property type="evidence" value="ECO:0007669"/>
    <property type="project" value="InterPro"/>
</dbReference>
<dbReference type="PRINTS" id="PR00598">
    <property type="entry name" value="HTHMARR"/>
</dbReference>
<organism evidence="5 6">
    <name type="scientific">Legionella santicrucis</name>
    <dbReference type="NCBI Taxonomy" id="45074"/>
    <lineage>
        <taxon>Bacteria</taxon>
        <taxon>Pseudomonadati</taxon>
        <taxon>Pseudomonadota</taxon>
        <taxon>Gammaproteobacteria</taxon>
        <taxon>Legionellales</taxon>
        <taxon>Legionellaceae</taxon>
        <taxon>Legionella</taxon>
    </lineage>
</organism>
<dbReference type="PANTHER" id="PTHR42756">
    <property type="entry name" value="TRANSCRIPTIONAL REGULATOR, MARR"/>
    <property type="match status" value="1"/>
</dbReference>
<dbReference type="PANTHER" id="PTHR42756:SF1">
    <property type="entry name" value="TRANSCRIPTIONAL REPRESSOR OF EMRAB OPERON"/>
    <property type="match status" value="1"/>
</dbReference>
<dbReference type="SMART" id="SM00347">
    <property type="entry name" value="HTH_MARR"/>
    <property type="match status" value="1"/>
</dbReference>
<dbReference type="PROSITE" id="PS01117">
    <property type="entry name" value="HTH_MARR_1"/>
    <property type="match status" value="1"/>
</dbReference>
<dbReference type="RefSeq" id="WP_058515377.1">
    <property type="nucleotide sequence ID" value="NZ_CAAAIH010000095.1"/>
</dbReference>
<dbReference type="STRING" id="45074.Lsan_3442"/>
<dbReference type="InterPro" id="IPR036390">
    <property type="entry name" value="WH_DNA-bd_sf"/>
</dbReference>
<keyword evidence="3" id="KW-0804">Transcription</keyword>
<dbReference type="AlphaFoldDB" id="A0A0W0YCV6"/>
<evidence type="ECO:0000256" key="1">
    <source>
        <dbReference type="ARBA" id="ARBA00023015"/>
    </source>
</evidence>
<reference evidence="5 6" key="1">
    <citation type="submission" date="2015-11" db="EMBL/GenBank/DDBJ databases">
        <title>Genomic analysis of 38 Legionella species identifies large and diverse effector repertoires.</title>
        <authorList>
            <person name="Burstein D."/>
            <person name="Amaro F."/>
            <person name="Zusman T."/>
            <person name="Lifshitz Z."/>
            <person name="Cohen O."/>
            <person name="Gilbert J.A."/>
            <person name="Pupko T."/>
            <person name="Shuman H.A."/>
            <person name="Segal G."/>
        </authorList>
    </citation>
    <scope>NUCLEOTIDE SEQUENCE [LARGE SCALE GENOMIC DNA]</scope>
    <source>
        <strain evidence="5 6">SC-63-C7</strain>
    </source>
</reference>
<keyword evidence="1" id="KW-0805">Transcription regulation</keyword>
<gene>
    <name evidence="5" type="ORF">Lsan_3442</name>
</gene>
<dbReference type="SUPFAM" id="SSF46785">
    <property type="entry name" value="Winged helix' DNA-binding domain"/>
    <property type="match status" value="1"/>
</dbReference>
<feature type="domain" description="HTH marR-type" evidence="4">
    <location>
        <begin position="10"/>
        <end position="143"/>
    </location>
</feature>
<keyword evidence="6" id="KW-1185">Reference proteome</keyword>
<sequence>MEKKNVSPLKSHIGYHMRVVSNEVSQAFAKKLSKYDVAVAEWVILREMYETKKSTSPSAVAEMVGLTRGAVSKLIERLLNKDLVTRTESSNDRRFQQIKLTSKAIQLVPSLADSADQNDESFFGVLSDNEKGTLIKILKKLSDHHKFNGNPIK</sequence>
<dbReference type="InterPro" id="IPR036388">
    <property type="entry name" value="WH-like_DNA-bd_sf"/>
</dbReference>
<dbReference type="PATRIC" id="fig|45074.5.peg.3700"/>
<dbReference type="EMBL" id="LNYU01000087">
    <property type="protein sequence ID" value="KTD54793.1"/>
    <property type="molecule type" value="Genomic_DNA"/>
</dbReference>
<dbReference type="Pfam" id="PF12802">
    <property type="entry name" value="MarR_2"/>
    <property type="match status" value="1"/>
</dbReference>
<evidence type="ECO:0000256" key="3">
    <source>
        <dbReference type="ARBA" id="ARBA00023163"/>
    </source>
</evidence>
<dbReference type="GO" id="GO:0003677">
    <property type="term" value="F:DNA binding"/>
    <property type="evidence" value="ECO:0007669"/>
    <property type="project" value="UniProtKB-KW"/>
</dbReference>
<dbReference type="PROSITE" id="PS50995">
    <property type="entry name" value="HTH_MARR_2"/>
    <property type="match status" value="1"/>
</dbReference>
<proteinExistence type="predicted"/>
<evidence type="ECO:0000256" key="2">
    <source>
        <dbReference type="ARBA" id="ARBA00023125"/>
    </source>
</evidence>
<name>A0A0W0YCV6_9GAMM</name>
<evidence type="ECO:0000313" key="5">
    <source>
        <dbReference type="EMBL" id="KTD54793.1"/>
    </source>
</evidence>